<dbReference type="EMBL" id="DNZF01000234">
    <property type="protein sequence ID" value="HBK54420.1"/>
    <property type="molecule type" value="Genomic_DNA"/>
</dbReference>
<evidence type="ECO:0000313" key="1">
    <source>
        <dbReference type="EMBL" id="HBK54420.1"/>
    </source>
</evidence>
<name>A0A354YYK1_9FIRM</name>
<feature type="non-terminal residue" evidence="1">
    <location>
        <position position="1"/>
    </location>
</feature>
<sequence>MLENWQSIAGQIYMNELTFPHLRERLQHGGELRAWYKYYRGGNQWAGKHFMEENVFLMEEVLIWVQIAEDGKMGLYSFKLDDISKIDRSYTFADKSQEKLVLSQATATFKTMKDNRKRDTLVFKRPLPAEEGDVEGFEQLIALLD</sequence>
<organism evidence="1 2">
    <name type="scientific">Syntrophomonas wolfei</name>
    <dbReference type="NCBI Taxonomy" id="863"/>
    <lineage>
        <taxon>Bacteria</taxon>
        <taxon>Bacillati</taxon>
        <taxon>Bacillota</taxon>
        <taxon>Clostridia</taxon>
        <taxon>Eubacteriales</taxon>
        <taxon>Syntrophomonadaceae</taxon>
        <taxon>Syntrophomonas</taxon>
    </lineage>
</organism>
<proteinExistence type="predicted"/>
<gene>
    <name evidence="1" type="ORF">DDZ44_10835</name>
</gene>
<protein>
    <submittedName>
        <fullName evidence="1">Uncharacterized protein</fullName>
    </submittedName>
</protein>
<dbReference type="AlphaFoldDB" id="A0A354YYK1"/>
<comment type="caution">
    <text evidence="1">The sequence shown here is derived from an EMBL/GenBank/DDBJ whole genome shotgun (WGS) entry which is preliminary data.</text>
</comment>
<accession>A0A354YYK1</accession>
<reference evidence="1 2" key="1">
    <citation type="journal article" date="2018" name="Nat. Biotechnol.">
        <title>A standardized bacterial taxonomy based on genome phylogeny substantially revises the tree of life.</title>
        <authorList>
            <person name="Parks D.H."/>
            <person name="Chuvochina M."/>
            <person name="Waite D.W."/>
            <person name="Rinke C."/>
            <person name="Skarshewski A."/>
            <person name="Chaumeil P.A."/>
            <person name="Hugenholtz P."/>
        </authorList>
    </citation>
    <scope>NUCLEOTIDE SEQUENCE [LARGE SCALE GENOMIC DNA]</scope>
    <source>
        <strain evidence="1">UBA10948</strain>
    </source>
</reference>
<dbReference type="Proteomes" id="UP000263273">
    <property type="component" value="Unassembled WGS sequence"/>
</dbReference>
<evidence type="ECO:0000313" key="2">
    <source>
        <dbReference type="Proteomes" id="UP000263273"/>
    </source>
</evidence>